<sequence>MPEPIVRIHLPLEFSGGRLLDSNGDEVRHPLAFPKFISNTTVILAVELFDRELQPDLSWRLEPHPLDAGDTWSISGACNRSADPVPMFTHDPAGVNLPGDWPDGTDADPAAGRLTFRLRTDTQRFREIAAHPVLSRHCSICIVSGSATLLLAEIPFVPVNRPGTENPPDDDEPAGSRTTLNGLSGAVILADAQGKPLPSEGQTITIPAGGGSFAGLLPIADPVTEMAVADETWGDCRYLDAAFRQLSFRGRVRSLRRVSLETVSIDSGVTGNIVLVPVVNGSELSGTSFVVAVGAVPAVAEFELEVASGTLALRRDTDDERDTLKDSGNTPVTAVVLSVILEVQYDA</sequence>
<protein>
    <submittedName>
        <fullName evidence="1">Uncharacterized protein</fullName>
    </submittedName>
</protein>
<dbReference type="RefSeq" id="WP_154416614.1">
    <property type="nucleotide sequence ID" value="NZ_VUNS01000001.1"/>
</dbReference>
<gene>
    <name evidence="1" type="ORF">FYJ85_00275</name>
</gene>
<keyword evidence="2" id="KW-1185">Reference proteome</keyword>
<organism evidence="1 2">
    <name type="scientific">Victivallis lenta</name>
    <dbReference type="NCBI Taxonomy" id="2606640"/>
    <lineage>
        <taxon>Bacteria</taxon>
        <taxon>Pseudomonadati</taxon>
        <taxon>Lentisphaerota</taxon>
        <taxon>Lentisphaeria</taxon>
        <taxon>Victivallales</taxon>
        <taxon>Victivallaceae</taxon>
        <taxon>Victivallis</taxon>
    </lineage>
</organism>
<accession>A0A844FXL0</accession>
<comment type="caution">
    <text evidence="1">The sequence shown here is derived from an EMBL/GenBank/DDBJ whole genome shotgun (WGS) entry which is preliminary data.</text>
</comment>
<dbReference type="Proteomes" id="UP000435649">
    <property type="component" value="Unassembled WGS sequence"/>
</dbReference>
<dbReference type="AlphaFoldDB" id="A0A844FXL0"/>
<reference evidence="1 2" key="1">
    <citation type="submission" date="2019-08" db="EMBL/GenBank/DDBJ databases">
        <title>In-depth cultivation of the pig gut microbiome towards novel bacterial diversity and tailored functional studies.</title>
        <authorList>
            <person name="Wylensek D."/>
            <person name="Hitch T.C.A."/>
            <person name="Clavel T."/>
        </authorList>
    </citation>
    <scope>NUCLEOTIDE SEQUENCE [LARGE SCALE GENOMIC DNA]</scope>
    <source>
        <strain evidence="1 2">BBE-744-WT-12</strain>
    </source>
</reference>
<proteinExistence type="predicted"/>
<evidence type="ECO:0000313" key="2">
    <source>
        <dbReference type="Proteomes" id="UP000435649"/>
    </source>
</evidence>
<dbReference type="EMBL" id="VUNS01000001">
    <property type="protein sequence ID" value="MST95482.1"/>
    <property type="molecule type" value="Genomic_DNA"/>
</dbReference>
<evidence type="ECO:0000313" key="1">
    <source>
        <dbReference type="EMBL" id="MST95482.1"/>
    </source>
</evidence>
<name>A0A844FXL0_9BACT</name>